<name>A0A7W3J3A8_9ACTN</name>
<evidence type="ECO:0000313" key="1">
    <source>
        <dbReference type="EMBL" id="MBA8805447.1"/>
    </source>
</evidence>
<dbReference type="Pfam" id="PF12846">
    <property type="entry name" value="AAA_10"/>
    <property type="match status" value="1"/>
</dbReference>
<evidence type="ECO:0000313" key="2">
    <source>
        <dbReference type="Proteomes" id="UP000580910"/>
    </source>
</evidence>
<dbReference type="Gene3D" id="3.40.50.300">
    <property type="entry name" value="P-loop containing nucleotide triphosphate hydrolases"/>
    <property type="match status" value="2"/>
</dbReference>
<dbReference type="RefSeq" id="WP_182541183.1">
    <property type="nucleotide sequence ID" value="NZ_JACGXA010000001.1"/>
</dbReference>
<reference evidence="1 2" key="1">
    <citation type="submission" date="2020-07" db="EMBL/GenBank/DDBJ databases">
        <title>Sequencing the genomes of 1000 actinobacteria strains.</title>
        <authorList>
            <person name="Klenk H.-P."/>
        </authorList>
    </citation>
    <scope>NUCLEOTIDE SEQUENCE [LARGE SCALE GENOMIC DNA]</scope>
    <source>
        <strain evidence="1 2">DSM 21349</strain>
    </source>
</reference>
<organism evidence="1 2">
    <name type="scientific">Nocardioides ginsengisegetis</name>
    <dbReference type="NCBI Taxonomy" id="661491"/>
    <lineage>
        <taxon>Bacteria</taxon>
        <taxon>Bacillati</taxon>
        <taxon>Actinomycetota</taxon>
        <taxon>Actinomycetes</taxon>
        <taxon>Propionibacteriales</taxon>
        <taxon>Nocardioidaceae</taxon>
        <taxon>Nocardioides</taxon>
    </lineage>
</organism>
<comment type="caution">
    <text evidence="1">The sequence shown here is derived from an EMBL/GenBank/DDBJ whole genome shotgun (WGS) entry which is preliminary data.</text>
</comment>
<protein>
    <recommendedName>
        <fullName evidence="3">AAA-like domain-containing protein</fullName>
    </recommendedName>
</protein>
<evidence type="ECO:0008006" key="3">
    <source>
        <dbReference type="Google" id="ProtNLM"/>
    </source>
</evidence>
<gene>
    <name evidence="1" type="ORF">FB382_003738</name>
</gene>
<dbReference type="Proteomes" id="UP000580910">
    <property type="component" value="Unassembled WGS sequence"/>
</dbReference>
<dbReference type="SUPFAM" id="SSF52540">
    <property type="entry name" value="P-loop containing nucleoside triphosphate hydrolases"/>
    <property type="match status" value="1"/>
</dbReference>
<keyword evidence="2" id="KW-1185">Reference proteome</keyword>
<dbReference type="EMBL" id="JACGXA010000001">
    <property type="protein sequence ID" value="MBA8805447.1"/>
    <property type="molecule type" value="Genomic_DNA"/>
</dbReference>
<proteinExistence type="predicted"/>
<dbReference type="InterPro" id="IPR027417">
    <property type="entry name" value="P-loop_NTPase"/>
</dbReference>
<accession>A0A7W3J3A8</accession>
<dbReference type="AlphaFoldDB" id="A0A7W3J3A8"/>
<sequence>MFSKKAHDPSVDARLTLRNIEGHLCFSQHEVWAWYVLPTQPWSFRSDTQREQLLYGFGDALSWLAGHRLHLRVTSRPYPTADWARGLHELTPNPLVTAGSEPWTEHMVTMQKHLRHQTMAEKEIYLGVRVATRAMSHRVIGALWRHPGNIEHARLLPQVERITETMGLPGLDGRPATAHEMEWLLRRSLGLGLPAPHELAPISAPDWDSDDLHSFADQVEYDAEPLGRTVQLTSRGPGEPVQRHVAVMSVGRLEEIEVPDPAHEPWLSHTDRLPFPVEWSCQFDILTGVDARKAIQRKLLVVRDMQRHFAEHDLDEPLALDRQARHAREVEDQMTRGADVAATRVHGWFRVAVAAPTREECLERVRKVTTSYRARRVTIEHPRGQFGLLREFIPSEPVSTSAYRRRLPVLYVAAGVPTSSSRLGDRRGPYVGYTAGSSRRAVMFDTHYATEVKETSGLVPVVGGLGAGKSVLLGQITYEAVRRGIPSVVLDPSGPLARLTELPELREHSEHLDLTTAASGTLNPFEVVAEPIRSAYRSDDAFAEAEVLAAQDRKLLAMDVVRMLLPASVDSLPETSLVISDAVRATHGERDASLWDVVRNLEGMPSAHGRVVANYLSDMAELPLSRLFFPSAQPGANRFGAKLTVLTMPGLVLPPRSVPRDHWSTSEQLAVPLLHLASWYATRAVYGREMQSRKLVALDETHFLGEWSAGRALFTRLGRDSRKWNTCVLAASQNPSDVLGMDVANFMSAAFVGRLEDEDAARDGLRMLRVATGVGYERALATLSSARGSGGAREFVMRDVDGNVDKLRVDLTANPGLLEALNTTAGRAKPQDGEEQVA</sequence>